<comment type="function">
    <text evidence="9">Catalyzes the phosphorylation of ribose at O-5 in a reaction requiring ATP and magnesium. The resulting D-ribose-5-phosphate can then be used either for sythesis of nucleotides, histidine, and tryptophan, or as a component of the pentose phosphate pathway.</text>
</comment>
<dbReference type="GO" id="GO:0004747">
    <property type="term" value="F:ribokinase activity"/>
    <property type="evidence" value="ECO:0007669"/>
    <property type="project" value="UniProtKB-UniRule"/>
</dbReference>
<keyword evidence="2 9" id="KW-0479">Metal-binding</keyword>
<evidence type="ECO:0000256" key="9">
    <source>
        <dbReference type="HAMAP-Rule" id="MF_01987"/>
    </source>
</evidence>
<feature type="binding site" evidence="9">
    <location>
        <position position="282"/>
    </location>
    <ligand>
        <name>K(+)</name>
        <dbReference type="ChEBI" id="CHEBI:29103"/>
    </ligand>
</feature>
<dbReference type="PANTHER" id="PTHR10584:SF166">
    <property type="entry name" value="RIBOKINASE"/>
    <property type="match status" value="1"/>
</dbReference>
<comment type="subcellular location">
    <subcellularLocation>
        <location evidence="9">Cytoplasm</location>
    </subcellularLocation>
</comment>
<dbReference type="GO" id="GO:0019303">
    <property type="term" value="P:D-ribose catabolic process"/>
    <property type="evidence" value="ECO:0007669"/>
    <property type="project" value="UniProtKB-UniRule"/>
</dbReference>
<feature type="active site" description="Proton acceptor" evidence="9">
    <location>
        <position position="243"/>
    </location>
</feature>
<keyword evidence="6 9" id="KW-0460">Magnesium</keyword>
<dbReference type="Pfam" id="PF00294">
    <property type="entry name" value="PfkB"/>
    <property type="match status" value="1"/>
</dbReference>
<dbReference type="GO" id="GO:0046872">
    <property type="term" value="F:metal ion binding"/>
    <property type="evidence" value="ECO:0007669"/>
    <property type="project" value="UniProtKB-KW"/>
</dbReference>
<keyword evidence="8 9" id="KW-0119">Carbohydrate metabolism</keyword>
<comment type="subunit">
    <text evidence="9">Homodimer.</text>
</comment>
<feature type="binding site" evidence="9">
    <location>
        <position position="273"/>
    </location>
    <ligand>
        <name>K(+)</name>
        <dbReference type="ChEBI" id="CHEBI:29103"/>
    </ligand>
</feature>
<dbReference type="CDD" id="cd01174">
    <property type="entry name" value="ribokinase"/>
    <property type="match status" value="1"/>
</dbReference>
<organism evidence="11 12">
    <name type="scientific">Candidatus Scatomonas pullistercoris</name>
    <dbReference type="NCBI Taxonomy" id="2840920"/>
    <lineage>
        <taxon>Bacteria</taxon>
        <taxon>Bacillati</taxon>
        <taxon>Bacillota</taxon>
        <taxon>Clostridia</taxon>
        <taxon>Lachnospirales</taxon>
        <taxon>Lachnospiraceae</taxon>
        <taxon>Lachnospiraceae incertae sedis</taxon>
        <taxon>Candidatus Scatomonas</taxon>
    </lineage>
</organism>
<feature type="binding site" evidence="9">
    <location>
        <position position="237"/>
    </location>
    <ligand>
        <name>K(+)</name>
        <dbReference type="ChEBI" id="CHEBI:29103"/>
    </ligand>
</feature>
<evidence type="ECO:0000256" key="1">
    <source>
        <dbReference type="ARBA" id="ARBA00022679"/>
    </source>
</evidence>
<dbReference type="AlphaFoldDB" id="A0A9D1P3G4"/>
<comment type="cofactor">
    <cofactor evidence="9">
        <name>Mg(2+)</name>
        <dbReference type="ChEBI" id="CHEBI:18420"/>
    </cofactor>
    <text evidence="9">Requires a divalent cation, most likely magnesium in vivo, as an electrophilic catalyst to aid phosphoryl group transfer. It is the chelate of the metal and the nucleotide that is the actual substrate.</text>
</comment>
<dbReference type="PRINTS" id="PR00990">
    <property type="entry name" value="RIBOKINASE"/>
</dbReference>
<dbReference type="Proteomes" id="UP000824169">
    <property type="component" value="Unassembled WGS sequence"/>
</dbReference>
<dbReference type="InterPro" id="IPR011611">
    <property type="entry name" value="PfkB_dom"/>
</dbReference>
<feature type="binding site" evidence="9">
    <location>
        <position position="276"/>
    </location>
    <ligand>
        <name>K(+)</name>
        <dbReference type="ChEBI" id="CHEBI:29103"/>
    </ligand>
</feature>
<evidence type="ECO:0000256" key="5">
    <source>
        <dbReference type="ARBA" id="ARBA00022840"/>
    </source>
</evidence>
<protein>
    <recommendedName>
        <fullName evidence="9">Ribokinase</fullName>
        <shortName evidence="9">RK</shortName>
        <ecNumber evidence="9">2.7.1.15</ecNumber>
    </recommendedName>
</protein>
<keyword evidence="9" id="KW-0963">Cytoplasm</keyword>
<feature type="binding site" evidence="9">
    <location>
        <position position="278"/>
    </location>
    <ligand>
        <name>K(+)</name>
        <dbReference type="ChEBI" id="CHEBI:29103"/>
    </ligand>
</feature>
<dbReference type="InterPro" id="IPR011877">
    <property type="entry name" value="Ribokinase"/>
</dbReference>
<feature type="binding site" evidence="9">
    <location>
        <begin position="242"/>
        <end position="243"/>
    </location>
    <ligand>
        <name>ATP</name>
        <dbReference type="ChEBI" id="CHEBI:30616"/>
    </ligand>
</feature>
<dbReference type="Gene3D" id="3.40.1190.20">
    <property type="match status" value="1"/>
</dbReference>
<feature type="binding site" evidence="9">
    <location>
        <begin position="38"/>
        <end position="42"/>
    </location>
    <ligand>
        <name>substrate</name>
    </ligand>
</feature>
<name>A0A9D1P3G4_9FIRM</name>
<evidence type="ECO:0000256" key="7">
    <source>
        <dbReference type="ARBA" id="ARBA00022958"/>
    </source>
</evidence>
<evidence type="ECO:0000259" key="10">
    <source>
        <dbReference type="Pfam" id="PF00294"/>
    </source>
</evidence>
<feature type="binding site" evidence="9">
    <location>
        <position position="179"/>
    </location>
    <ligand>
        <name>ATP</name>
        <dbReference type="ChEBI" id="CHEBI:30616"/>
    </ligand>
</feature>
<feature type="binding site" evidence="9">
    <location>
        <position position="239"/>
    </location>
    <ligand>
        <name>K(+)</name>
        <dbReference type="ChEBI" id="CHEBI:29103"/>
    </ligand>
</feature>
<proteinExistence type="inferred from homology"/>
<evidence type="ECO:0000256" key="4">
    <source>
        <dbReference type="ARBA" id="ARBA00022777"/>
    </source>
</evidence>
<reference evidence="11" key="1">
    <citation type="submission" date="2020-10" db="EMBL/GenBank/DDBJ databases">
        <authorList>
            <person name="Gilroy R."/>
        </authorList>
    </citation>
    <scope>NUCLEOTIDE SEQUENCE</scope>
    <source>
        <strain evidence="11">CHK188-20938</strain>
    </source>
</reference>
<dbReference type="EC" id="2.7.1.15" evidence="9"/>
<evidence type="ECO:0000256" key="3">
    <source>
        <dbReference type="ARBA" id="ARBA00022741"/>
    </source>
</evidence>
<evidence type="ECO:0000313" key="12">
    <source>
        <dbReference type="Proteomes" id="UP000824169"/>
    </source>
</evidence>
<dbReference type="GO" id="GO:0005524">
    <property type="term" value="F:ATP binding"/>
    <property type="evidence" value="ECO:0007669"/>
    <property type="project" value="UniProtKB-UniRule"/>
</dbReference>
<feature type="binding site" evidence="9">
    <location>
        <position position="136"/>
    </location>
    <ligand>
        <name>substrate</name>
    </ligand>
</feature>
<feature type="binding site" evidence="9">
    <location>
        <begin position="10"/>
        <end position="12"/>
    </location>
    <ligand>
        <name>substrate</name>
    </ligand>
</feature>
<dbReference type="InterPro" id="IPR002139">
    <property type="entry name" value="Ribo/fructo_kinase"/>
</dbReference>
<evidence type="ECO:0000256" key="6">
    <source>
        <dbReference type="ARBA" id="ARBA00022842"/>
    </source>
</evidence>
<comment type="similarity">
    <text evidence="9">Belongs to the carbohydrate kinase PfkB family. Ribokinase subfamily.</text>
</comment>
<comment type="activity regulation">
    <text evidence="9">Activated by a monovalent cation that binds near, but not in, the active site. The most likely occupant of the site in vivo is potassium. Ion binding induces a conformational change that may alter substrate affinity.</text>
</comment>
<evidence type="ECO:0000256" key="8">
    <source>
        <dbReference type="ARBA" id="ARBA00023277"/>
    </source>
</evidence>
<dbReference type="EMBL" id="DVOO01000027">
    <property type="protein sequence ID" value="HIV25861.1"/>
    <property type="molecule type" value="Genomic_DNA"/>
</dbReference>
<evidence type="ECO:0000256" key="2">
    <source>
        <dbReference type="ARBA" id="ARBA00022723"/>
    </source>
</evidence>
<comment type="caution">
    <text evidence="9">Lacks conserved residue(s) required for the propagation of feature annotation.</text>
</comment>
<dbReference type="SUPFAM" id="SSF53613">
    <property type="entry name" value="Ribokinase-like"/>
    <property type="match status" value="1"/>
</dbReference>
<dbReference type="GO" id="GO:0005737">
    <property type="term" value="C:cytoplasm"/>
    <property type="evidence" value="ECO:0007669"/>
    <property type="project" value="UniProtKB-SubCell"/>
</dbReference>
<accession>A0A9D1P3G4</accession>
<keyword evidence="7 9" id="KW-0630">Potassium</keyword>
<evidence type="ECO:0000313" key="11">
    <source>
        <dbReference type="EMBL" id="HIV25861.1"/>
    </source>
</evidence>
<comment type="pathway">
    <text evidence="9">Carbohydrate metabolism; D-ribose degradation; D-ribose 5-phosphate from beta-D-ribopyranose: step 2/2.</text>
</comment>
<comment type="caution">
    <text evidence="11">The sequence shown here is derived from an EMBL/GenBank/DDBJ whole genome shotgun (WGS) entry which is preliminary data.</text>
</comment>
<feature type="binding site" evidence="9">
    <location>
        <position position="243"/>
    </location>
    <ligand>
        <name>substrate</name>
    </ligand>
</feature>
<reference evidence="11" key="2">
    <citation type="journal article" date="2021" name="PeerJ">
        <title>Extensive microbial diversity within the chicken gut microbiome revealed by metagenomics and culture.</title>
        <authorList>
            <person name="Gilroy R."/>
            <person name="Ravi A."/>
            <person name="Getino M."/>
            <person name="Pursley I."/>
            <person name="Horton D.L."/>
            <person name="Alikhan N.F."/>
            <person name="Baker D."/>
            <person name="Gharbi K."/>
            <person name="Hall N."/>
            <person name="Watson M."/>
            <person name="Adriaenssens E.M."/>
            <person name="Foster-Nyarko E."/>
            <person name="Jarju S."/>
            <person name="Secka A."/>
            <person name="Antonio M."/>
            <person name="Oren A."/>
            <person name="Chaudhuri R.R."/>
            <person name="La Ragione R."/>
            <person name="Hildebrand F."/>
            <person name="Pallen M.J."/>
        </authorList>
    </citation>
    <scope>NUCLEOTIDE SEQUENCE</scope>
    <source>
        <strain evidence="11">CHK188-20938</strain>
    </source>
</reference>
<keyword evidence="5 9" id="KW-0067">ATP-binding</keyword>
<gene>
    <name evidence="9" type="primary">rbsK</name>
    <name evidence="11" type="ORF">IAB71_08840</name>
</gene>
<dbReference type="PANTHER" id="PTHR10584">
    <property type="entry name" value="SUGAR KINASE"/>
    <property type="match status" value="1"/>
</dbReference>
<feature type="binding site" evidence="9">
    <location>
        <begin position="211"/>
        <end position="216"/>
    </location>
    <ligand>
        <name>ATP</name>
        <dbReference type="ChEBI" id="CHEBI:30616"/>
    </ligand>
</feature>
<dbReference type="HAMAP" id="MF_01987">
    <property type="entry name" value="Ribokinase"/>
    <property type="match status" value="1"/>
</dbReference>
<keyword evidence="3 9" id="KW-0547">Nucleotide-binding</keyword>
<comment type="catalytic activity">
    <reaction evidence="9">
        <text>D-ribose + ATP = D-ribose 5-phosphate + ADP + H(+)</text>
        <dbReference type="Rhea" id="RHEA:13697"/>
        <dbReference type="ChEBI" id="CHEBI:15378"/>
        <dbReference type="ChEBI" id="CHEBI:30616"/>
        <dbReference type="ChEBI" id="CHEBI:47013"/>
        <dbReference type="ChEBI" id="CHEBI:78346"/>
        <dbReference type="ChEBI" id="CHEBI:456216"/>
        <dbReference type="EC" id="2.7.1.15"/>
    </reaction>
</comment>
<keyword evidence="4 9" id="KW-0418">Kinase</keyword>
<feature type="domain" description="Carbohydrate kinase PfkB" evidence="10">
    <location>
        <begin position="2"/>
        <end position="285"/>
    </location>
</feature>
<keyword evidence="1 9" id="KW-0808">Transferase</keyword>
<dbReference type="InterPro" id="IPR029056">
    <property type="entry name" value="Ribokinase-like"/>
</dbReference>
<sequence length="292" mass="31975">MKVLNFGSLNIDYVYTVDHIVRGGETISSEKTETFPGGKGLNQSIALARAGVPVYHAGAVGEDGEMLLELCRANGVDTRFIRRTEGRNGHTVIQVDRNGQNCILLFGGSNQKQTKEHIDEVLSHFEAGDMLVLQNEVNHLDYLIDRAWERGMVIVLNPSPFDDKLKACDMTKVAYFLVNEVEAEQMTGESDPGKQPERLLEAYPGGKFVLTMGSRGSMYKDSLQEFHQDIYKVNAVDTTAAGDTFTGFFLAAILEGRPIPEALDEAARASAIAVSRPGASSSIPTVEEVKNF</sequence>